<feature type="compositionally biased region" description="Low complexity" evidence="1">
    <location>
        <begin position="95"/>
        <end position="110"/>
    </location>
</feature>
<evidence type="ECO:0000313" key="2">
    <source>
        <dbReference type="EMBL" id="OJJ86397.1"/>
    </source>
</evidence>
<dbReference type="GeneID" id="34462235"/>
<name>A0A1L9VR64_ASPGL</name>
<evidence type="ECO:0000313" key="3">
    <source>
        <dbReference type="Proteomes" id="UP000184300"/>
    </source>
</evidence>
<feature type="region of interest" description="Disordered" evidence="1">
    <location>
        <begin position="1"/>
        <end position="237"/>
    </location>
</feature>
<feature type="compositionally biased region" description="Low complexity" evidence="1">
    <location>
        <begin position="36"/>
        <end position="52"/>
    </location>
</feature>
<dbReference type="Proteomes" id="UP000184300">
    <property type="component" value="Unassembled WGS sequence"/>
</dbReference>
<dbReference type="OrthoDB" id="4526754at2759"/>
<dbReference type="RefSeq" id="XP_022403086.1">
    <property type="nucleotide sequence ID" value="XM_022545974.1"/>
</dbReference>
<evidence type="ECO:0000256" key="1">
    <source>
        <dbReference type="SAM" id="MobiDB-lite"/>
    </source>
</evidence>
<organism evidence="2 3">
    <name type="scientific">Aspergillus glaucus CBS 516.65</name>
    <dbReference type="NCBI Taxonomy" id="1160497"/>
    <lineage>
        <taxon>Eukaryota</taxon>
        <taxon>Fungi</taxon>
        <taxon>Dikarya</taxon>
        <taxon>Ascomycota</taxon>
        <taxon>Pezizomycotina</taxon>
        <taxon>Eurotiomycetes</taxon>
        <taxon>Eurotiomycetidae</taxon>
        <taxon>Eurotiales</taxon>
        <taxon>Aspergillaceae</taxon>
        <taxon>Aspergillus</taxon>
        <taxon>Aspergillus subgen. Aspergillus</taxon>
    </lineage>
</organism>
<feature type="compositionally biased region" description="Low complexity" evidence="1">
    <location>
        <begin position="132"/>
        <end position="146"/>
    </location>
</feature>
<accession>A0A1L9VR64</accession>
<dbReference type="VEuPathDB" id="FungiDB:ASPGLDRAFT_44189"/>
<sequence>MMTVVYTPEGGGAPEVTNPPSPLKQDDIQNQNQQLPPSTSATATSTAPSYSPIYSAAQPASMSSLPAATEAVTGSQPEPGPQTQPEPERSTSVYTPSETTNPTPATTTNSSPPPPQPGAVPVAGQGHGYGYEQGQAQVQGQIQEQGVPPPPKAGEVVAQGGVSEGAATATADPKINPGIQSPTQPYGYGYGYASQQQQQQYPQYQQPPNSTTTPYSTVYPRHPSMPTTTSTSYQSPYSNPYTNNNIMQDELDTGEKGFLDMAKGWMQTAGEKLVQVEAEVWRRINEAHDGDR</sequence>
<keyword evidence="3" id="KW-1185">Reference proteome</keyword>
<dbReference type="EMBL" id="KV878892">
    <property type="protein sequence ID" value="OJJ86397.1"/>
    <property type="molecule type" value="Genomic_DNA"/>
</dbReference>
<reference evidence="3" key="1">
    <citation type="journal article" date="2017" name="Genome Biol.">
        <title>Comparative genomics reveals high biological diversity and specific adaptations in the industrially and medically important fungal genus Aspergillus.</title>
        <authorList>
            <person name="de Vries R.P."/>
            <person name="Riley R."/>
            <person name="Wiebenga A."/>
            <person name="Aguilar-Osorio G."/>
            <person name="Amillis S."/>
            <person name="Uchima C.A."/>
            <person name="Anderluh G."/>
            <person name="Asadollahi M."/>
            <person name="Askin M."/>
            <person name="Barry K."/>
            <person name="Battaglia E."/>
            <person name="Bayram O."/>
            <person name="Benocci T."/>
            <person name="Braus-Stromeyer S.A."/>
            <person name="Caldana C."/>
            <person name="Canovas D."/>
            <person name="Cerqueira G.C."/>
            <person name="Chen F."/>
            <person name="Chen W."/>
            <person name="Choi C."/>
            <person name="Clum A."/>
            <person name="Dos Santos R.A."/>
            <person name="Damasio A.R."/>
            <person name="Diallinas G."/>
            <person name="Emri T."/>
            <person name="Fekete E."/>
            <person name="Flipphi M."/>
            <person name="Freyberg S."/>
            <person name="Gallo A."/>
            <person name="Gournas C."/>
            <person name="Habgood R."/>
            <person name="Hainaut M."/>
            <person name="Harispe M.L."/>
            <person name="Henrissat B."/>
            <person name="Hilden K.S."/>
            <person name="Hope R."/>
            <person name="Hossain A."/>
            <person name="Karabika E."/>
            <person name="Karaffa L."/>
            <person name="Karanyi Z."/>
            <person name="Krasevec N."/>
            <person name="Kuo A."/>
            <person name="Kusch H."/>
            <person name="LaButti K."/>
            <person name="Lagendijk E.L."/>
            <person name="Lapidus A."/>
            <person name="Levasseur A."/>
            <person name="Lindquist E."/>
            <person name="Lipzen A."/>
            <person name="Logrieco A.F."/>
            <person name="MacCabe A."/>
            <person name="Maekelae M.R."/>
            <person name="Malavazi I."/>
            <person name="Melin P."/>
            <person name="Meyer V."/>
            <person name="Mielnichuk N."/>
            <person name="Miskei M."/>
            <person name="Molnar A.P."/>
            <person name="Mule G."/>
            <person name="Ngan C.Y."/>
            <person name="Orejas M."/>
            <person name="Orosz E."/>
            <person name="Ouedraogo J.P."/>
            <person name="Overkamp K.M."/>
            <person name="Park H.-S."/>
            <person name="Perrone G."/>
            <person name="Piumi F."/>
            <person name="Punt P.J."/>
            <person name="Ram A.F."/>
            <person name="Ramon A."/>
            <person name="Rauscher S."/>
            <person name="Record E."/>
            <person name="Riano-Pachon D.M."/>
            <person name="Robert V."/>
            <person name="Roehrig J."/>
            <person name="Ruller R."/>
            <person name="Salamov A."/>
            <person name="Salih N.S."/>
            <person name="Samson R.A."/>
            <person name="Sandor E."/>
            <person name="Sanguinetti M."/>
            <person name="Schuetze T."/>
            <person name="Sepcic K."/>
            <person name="Shelest E."/>
            <person name="Sherlock G."/>
            <person name="Sophianopoulou V."/>
            <person name="Squina F.M."/>
            <person name="Sun H."/>
            <person name="Susca A."/>
            <person name="Todd R.B."/>
            <person name="Tsang A."/>
            <person name="Unkles S.E."/>
            <person name="van de Wiele N."/>
            <person name="van Rossen-Uffink D."/>
            <person name="Oliveira J.V."/>
            <person name="Vesth T.C."/>
            <person name="Visser J."/>
            <person name="Yu J.-H."/>
            <person name="Zhou M."/>
            <person name="Andersen M.R."/>
            <person name="Archer D.B."/>
            <person name="Baker S.E."/>
            <person name="Benoit I."/>
            <person name="Brakhage A.A."/>
            <person name="Braus G.H."/>
            <person name="Fischer R."/>
            <person name="Frisvad J.C."/>
            <person name="Goldman G.H."/>
            <person name="Houbraken J."/>
            <person name="Oakley B."/>
            <person name="Pocsi I."/>
            <person name="Scazzocchio C."/>
            <person name="Seiboth B."/>
            <person name="vanKuyk P.A."/>
            <person name="Wortman J."/>
            <person name="Dyer P.S."/>
            <person name="Grigoriev I.V."/>
        </authorList>
    </citation>
    <scope>NUCLEOTIDE SEQUENCE [LARGE SCALE GENOMIC DNA]</scope>
    <source>
        <strain evidence="3">CBS 516.65</strain>
    </source>
</reference>
<feature type="compositionally biased region" description="Low complexity" evidence="1">
    <location>
        <begin position="184"/>
        <end position="237"/>
    </location>
</feature>
<proteinExistence type="predicted"/>
<protein>
    <submittedName>
        <fullName evidence="2">Uncharacterized protein</fullName>
    </submittedName>
</protein>
<dbReference type="AlphaFoldDB" id="A0A1L9VR64"/>
<gene>
    <name evidence="2" type="ORF">ASPGLDRAFT_44189</name>
</gene>
<dbReference type="STRING" id="1160497.A0A1L9VR64"/>